<keyword evidence="2" id="KW-1185">Reference proteome</keyword>
<protein>
    <submittedName>
        <fullName evidence="1">Uncharacterized protein</fullName>
    </submittedName>
</protein>
<proteinExistence type="predicted"/>
<comment type="caution">
    <text evidence="1">The sequence shown here is derived from an EMBL/GenBank/DDBJ whole genome shotgun (WGS) entry which is preliminary data.</text>
</comment>
<dbReference type="Proteomes" id="UP000593565">
    <property type="component" value="Unassembled WGS sequence"/>
</dbReference>
<dbReference type="EMBL" id="JAAGNN010000025">
    <property type="protein sequence ID" value="KAF4072552.1"/>
    <property type="molecule type" value="Genomic_DNA"/>
</dbReference>
<reference evidence="1 2" key="1">
    <citation type="submission" date="2020-02" db="EMBL/GenBank/DDBJ databases">
        <title>A chromosome-scale genome assembly of the black bullhead catfish (Ameiurus melas).</title>
        <authorList>
            <person name="Wen M."/>
            <person name="Zham M."/>
            <person name="Cabau C."/>
            <person name="Klopp C."/>
            <person name="Donnadieu C."/>
            <person name="Roques C."/>
            <person name="Bouchez O."/>
            <person name="Lampietro C."/>
            <person name="Jouanno E."/>
            <person name="Herpin A."/>
            <person name="Louis A."/>
            <person name="Berthelot C."/>
            <person name="Parey E."/>
            <person name="Roest-Crollius H."/>
            <person name="Braasch I."/>
            <person name="Postlethwait J."/>
            <person name="Robinson-Rechavi M."/>
            <person name="Echchiki A."/>
            <person name="Begum T."/>
            <person name="Montfort J."/>
            <person name="Schartl M."/>
            <person name="Bobe J."/>
            <person name="Guiguen Y."/>
        </authorList>
    </citation>
    <scope>NUCLEOTIDE SEQUENCE [LARGE SCALE GENOMIC DNA]</scope>
    <source>
        <strain evidence="1">M_S1</strain>
        <tissue evidence="1">Blood</tissue>
    </source>
</reference>
<organism evidence="1 2">
    <name type="scientific">Ameiurus melas</name>
    <name type="common">Black bullhead</name>
    <name type="synonym">Silurus melas</name>
    <dbReference type="NCBI Taxonomy" id="219545"/>
    <lineage>
        <taxon>Eukaryota</taxon>
        <taxon>Metazoa</taxon>
        <taxon>Chordata</taxon>
        <taxon>Craniata</taxon>
        <taxon>Vertebrata</taxon>
        <taxon>Euteleostomi</taxon>
        <taxon>Actinopterygii</taxon>
        <taxon>Neopterygii</taxon>
        <taxon>Teleostei</taxon>
        <taxon>Ostariophysi</taxon>
        <taxon>Siluriformes</taxon>
        <taxon>Ictaluridae</taxon>
        <taxon>Ameiurus</taxon>
    </lineage>
</organism>
<sequence length="145" mass="16835">MEADVRRVTGARGKKGNVHVFGKESLPLREMILQRWLAVYKRQCCVAQTELDLPLELGVGENEWKRDHRHVCAYGRREKEQHLLFKLVQFSCPTLRDSFGQRKRGGPKPTPSTISHSRSCFLRFPNTCVLFFGVRLMYERSNTVL</sequence>
<evidence type="ECO:0000313" key="1">
    <source>
        <dbReference type="EMBL" id="KAF4072552.1"/>
    </source>
</evidence>
<name>A0A7J5ZPG8_AMEME</name>
<dbReference type="AlphaFoldDB" id="A0A7J5ZPG8"/>
<gene>
    <name evidence="1" type="ORF">AMELA_G00264300</name>
</gene>
<accession>A0A7J5ZPG8</accession>
<evidence type="ECO:0000313" key="2">
    <source>
        <dbReference type="Proteomes" id="UP000593565"/>
    </source>
</evidence>